<evidence type="ECO:0000313" key="2">
    <source>
        <dbReference type="Proteomes" id="UP000548632"/>
    </source>
</evidence>
<accession>A0A839HCW9</accession>
<protein>
    <submittedName>
        <fullName evidence="1">Uncharacterized protein</fullName>
    </submittedName>
</protein>
<dbReference type="RefSeq" id="WP_182583620.1">
    <property type="nucleotide sequence ID" value="NZ_JABVCQ010000012.1"/>
</dbReference>
<dbReference type="EMBL" id="JABVCQ010000012">
    <property type="protein sequence ID" value="MBB1125990.1"/>
    <property type="molecule type" value="Genomic_DNA"/>
</dbReference>
<sequence>MKNSRKIADFFRHIYCGRPPVIACLCSETNDYYYSWQRMINWKEKDLHLFEFIIFLENIEVDVDFFIWSQNLVSFLDTLRNQVLFYVLYSRCWHGDRNLVCDKFPSWLPDDLLITFANWSKRHVRDEEVLFITKTWYKQFEFSEVFFFKNVEFGALTEYQMLQELFSNPEIFLQNE</sequence>
<keyword evidence="2" id="KW-1185">Reference proteome</keyword>
<name>A0A839HCW9_9GAMM</name>
<proteinExistence type="predicted"/>
<comment type="caution">
    <text evidence="1">The sequence shown here is derived from an EMBL/GenBank/DDBJ whole genome shotgun (WGS) entry which is preliminary data.</text>
</comment>
<reference evidence="1 2" key="1">
    <citation type="journal article" date="2020" name="Arch. Microbiol.">
        <title>The genome sequence of the giant phototrophic gammaproteobacterium Thiospirillum jenense gives insight into its physiological properties and phylogenetic relationships.</title>
        <authorList>
            <person name="Imhoff J.F."/>
            <person name="Meyer T.E."/>
            <person name="Kyndt J.A."/>
        </authorList>
    </citation>
    <scope>NUCLEOTIDE SEQUENCE [LARGE SCALE GENOMIC DNA]</scope>
    <source>
        <strain evidence="1 2">DSM 216</strain>
    </source>
</reference>
<dbReference type="Proteomes" id="UP000548632">
    <property type="component" value="Unassembled WGS sequence"/>
</dbReference>
<gene>
    <name evidence="1" type="ORF">HUK38_07065</name>
</gene>
<evidence type="ECO:0000313" key="1">
    <source>
        <dbReference type="EMBL" id="MBB1125990.1"/>
    </source>
</evidence>
<organism evidence="1 2">
    <name type="scientific">Thiospirillum jenense</name>
    <dbReference type="NCBI Taxonomy" id="1653858"/>
    <lineage>
        <taxon>Bacteria</taxon>
        <taxon>Pseudomonadati</taxon>
        <taxon>Pseudomonadota</taxon>
        <taxon>Gammaproteobacteria</taxon>
        <taxon>Chromatiales</taxon>
        <taxon>Chromatiaceae</taxon>
        <taxon>Thiospirillum</taxon>
    </lineage>
</organism>
<dbReference type="AlphaFoldDB" id="A0A839HCW9"/>